<evidence type="ECO:0000313" key="1">
    <source>
        <dbReference type="EMBL" id="KAG8079101.1"/>
    </source>
</evidence>
<protein>
    <submittedName>
        <fullName evidence="1">Uncharacterized protein</fullName>
    </submittedName>
</protein>
<evidence type="ECO:0000313" key="2">
    <source>
        <dbReference type="Proteomes" id="UP000729402"/>
    </source>
</evidence>
<accession>A0A8J5TJ46</accession>
<comment type="caution">
    <text evidence="1">The sequence shown here is derived from an EMBL/GenBank/DDBJ whole genome shotgun (WGS) entry which is preliminary data.</text>
</comment>
<organism evidence="1 2">
    <name type="scientific">Zizania palustris</name>
    <name type="common">Northern wild rice</name>
    <dbReference type="NCBI Taxonomy" id="103762"/>
    <lineage>
        <taxon>Eukaryota</taxon>
        <taxon>Viridiplantae</taxon>
        <taxon>Streptophyta</taxon>
        <taxon>Embryophyta</taxon>
        <taxon>Tracheophyta</taxon>
        <taxon>Spermatophyta</taxon>
        <taxon>Magnoliopsida</taxon>
        <taxon>Liliopsida</taxon>
        <taxon>Poales</taxon>
        <taxon>Poaceae</taxon>
        <taxon>BOP clade</taxon>
        <taxon>Oryzoideae</taxon>
        <taxon>Oryzeae</taxon>
        <taxon>Zizaniinae</taxon>
        <taxon>Zizania</taxon>
    </lineage>
</organism>
<proteinExistence type="predicted"/>
<dbReference type="EMBL" id="JAAALK010000282">
    <property type="protein sequence ID" value="KAG8079101.1"/>
    <property type="molecule type" value="Genomic_DNA"/>
</dbReference>
<dbReference type="Proteomes" id="UP000729402">
    <property type="component" value="Unassembled WGS sequence"/>
</dbReference>
<sequence>MQQSISITAPRVQRMREDDQSTRYCLLKTMMLCRYSTKDPIPPALCSIHSPPENLSHYAWQVQFLSCAGQTQPSGFGYMP</sequence>
<keyword evidence="2" id="KW-1185">Reference proteome</keyword>
<reference evidence="1" key="2">
    <citation type="submission" date="2021-02" db="EMBL/GenBank/DDBJ databases">
        <authorList>
            <person name="Kimball J.A."/>
            <person name="Haas M.W."/>
            <person name="Macchietto M."/>
            <person name="Kono T."/>
            <person name="Duquette J."/>
            <person name="Shao M."/>
        </authorList>
    </citation>
    <scope>NUCLEOTIDE SEQUENCE</scope>
    <source>
        <tissue evidence="1">Fresh leaf tissue</tissue>
    </source>
</reference>
<dbReference type="AlphaFoldDB" id="A0A8J5TJ46"/>
<name>A0A8J5TJ46_ZIZPA</name>
<gene>
    <name evidence="1" type="ORF">GUJ93_ZPchr0007g3853</name>
</gene>
<reference evidence="1" key="1">
    <citation type="journal article" date="2021" name="bioRxiv">
        <title>Whole Genome Assembly and Annotation of Northern Wild Rice, Zizania palustris L., Supports a Whole Genome Duplication in the Zizania Genus.</title>
        <authorList>
            <person name="Haas M."/>
            <person name="Kono T."/>
            <person name="Macchietto M."/>
            <person name="Millas R."/>
            <person name="McGilp L."/>
            <person name="Shao M."/>
            <person name="Duquette J."/>
            <person name="Hirsch C.N."/>
            <person name="Kimball J."/>
        </authorList>
    </citation>
    <scope>NUCLEOTIDE SEQUENCE</scope>
    <source>
        <tissue evidence="1">Fresh leaf tissue</tissue>
    </source>
</reference>